<evidence type="ECO:0000313" key="1">
    <source>
        <dbReference type="EMBL" id="PRW95316.1"/>
    </source>
</evidence>
<protein>
    <recommendedName>
        <fullName evidence="3">DUF927 domain-containing protein</fullName>
    </recommendedName>
</protein>
<dbReference type="Proteomes" id="UP000239731">
    <property type="component" value="Unassembled WGS sequence"/>
</dbReference>
<comment type="caution">
    <text evidence="1">The sequence shown here is derived from an EMBL/GenBank/DDBJ whole genome shotgun (WGS) entry which is preliminary data.</text>
</comment>
<organism evidence="1 2">
    <name type="scientific">Pseudomonas fluorescens</name>
    <dbReference type="NCBI Taxonomy" id="294"/>
    <lineage>
        <taxon>Bacteria</taxon>
        <taxon>Pseudomonadati</taxon>
        <taxon>Pseudomonadota</taxon>
        <taxon>Gammaproteobacteria</taxon>
        <taxon>Pseudomonadales</taxon>
        <taxon>Pseudomonadaceae</taxon>
        <taxon>Pseudomonas</taxon>
    </lineage>
</organism>
<evidence type="ECO:0008006" key="3">
    <source>
        <dbReference type="Google" id="ProtNLM"/>
    </source>
</evidence>
<accession>A0A2T0IJ52</accession>
<gene>
    <name evidence="1" type="ORF">C7A10_02130</name>
</gene>
<reference evidence="1 2" key="1">
    <citation type="submission" date="2018-03" db="EMBL/GenBank/DDBJ databases">
        <title>Blue discolouration in mozzarella cheese caused by Pseudomonas fluorescens.</title>
        <authorList>
            <person name="Chiesa F."/>
            <person name="Dalmasso A."/>
            <person name="Lomonaco S."/>
        </authorList>
    </citation>
    <scope>NUCLEOTIDE SEQUENCE [LARGE SCALE GENOMIC DNA]</scope>
    <source>
        <strain evidence="1 2">11293</strain>
    </source>
</reference>
<name>A0A2T0IJ52_PSEFL</name>
<dbReference type="AlphaFoldDB" id="A0A2T0IJ52"/>
<dbReference type="EMBL" id="PVUH01000001">
    <property type="protein sequence ID" value="PRW95316.1"/>
    <property type="molecule type" value="Genomic_DNA"/>
</dbReference>
<proteinExistence type="predicted"/>
<sequence length="640" mass="70038">MQLKDLMSDAASKMAQELHDVQVAWIDKRMDALNQLPESEREVRRATFERAVCEHKLFGDFELTHSSGDSVTVGQILDNPNKWHGERFADPLEPEYSSNDHRIAQVNLRSGGKPTLYSHAHGGQRFTLHRAVRTLKTAAGDLPRVMNDALAVVRADGVIFERAGALVRVAGGELMAVEPAWLRNHLEEQFQFQRFDRRTGDYVATDCPGDLSARIMAARGAWGVPVVAGVIHSPVMRPDGSILEVPGHDHATGLLYLSDDPGLPPVRILGRDALIDTLRRVWEPFEQFPFADDLARGVFMSALLTTVCRAALDTAPGFLVRAHSPGTGKTLLSECLMILAGASTAALPLPEKNPEEIEKRLAAKLLTGCSGLILDNLVGSIDNAALCSMLTSSSPEVRILGRSEVVTLQNRALWVLNGNNVGAGGDTFRRLLPISLDSPENPERRRFGFNPRALIRSRLAEYRADLLSVLSTYQRAGAPVVAAGGLGSFEQWESLVRQCLCWLISEGVCPAPMADPAGVLELSRAEDPEHQKLTQLLSAWHSVHGSNRVFLKELQTNCEAMGRFADVGHFTSATTEEQALNAILEEVAFHNGRFNTRAFAAWLRRNAGVIVEGLRLEQGAKSGGTAVWRVLVSREKSEVA</sequence>
<evidence type="ECO:0000313" key="2">
    <source>
        <dbReference type="Proteomes" id="UP000239731"/>
    </source>
</evidence>